<reference evidence="2" key="1">
    <citation type="submission" date="2017-09" db="EMBL/GenBank/DDBJ databases">
        <authorList>
            <person name="Palmer M."/>
            <person name="Steenkamp E.T."/>
            <person name="Coetzee M.P."/>
            <person name="Avontuur J.R."/>
            <person name="Van Zyl E."/>
            <person name="Chan W.-Y."/>
            <person name="Blom J."/>
            <person name="Venter S.N."/>
        </authorList>
    </citation>
    <scope>NUCLEOTIDE SEQUENCE [LARGE SCALE GENOMIC DNA]</scope>
    <source>
        <strain evidence="2">QC88-366</strain>
    </source>
</reference>
<dbReference type="Pfam" id="PF11198">
    <property type="entry name" value="DUF2857"/>
    <property type="match status" value="1"/>
</dbReference>
<name>A0A2K1Q547_9GAMM</name>
<comment type="caution">
    <text evidence="1">The sequence shown here is derived from an EMBL/GenBank/DDBJ whole genome shotgun (WGS) entry which is preliminary data.</text>
</comment>
<evidence type="ECO:0000313" key="1">
    <source>
        <dbReference type="EMBL" id="PNS10153.1"/>
    </source>
</evidence>
<gene>
    <name evidence="1" type="ORF">COO59_19000</name>
</gene>
<dbReference type="InterPro" id="IPR021364">
    <property type="entry name" value="DUF2857"/>
</dbReference>
<organism evidence="1 2">
    <name type="scientific">Mixta theicola</name>
    <dbReference type="NCBI Taxonomy" id="1458355"/>
    <lineage>
        <taxon>Bacteria</taxon>
        <taxon>Pseudomonadati</taxon>
        <taxon>Pseudomonadota</taxon>
        <taxon>Gammaproteobacteria</taxon>
        <taxon>Enterobacterales</taxon>
        <taxon>Erwiniaceae</taxon>
        <taxon>Mixta</taxon>
    </lineage>
</organism>
<accession>A0A2K1Q547</accession>
<dbReference type="AlphaFoldDB" id="A0A2K1Q547"/>
<keyword evidence="2" id="KW-1185">Reference proteome</keyword>
<dbReference type="RefSeq" id="WP_103061266.1">
    <property type="nucleotide sequence ID" value="NZ_BSOF01000012.1"/>
</dbReference>
<sequence>MNTNLSRAANGFLLDLVMELKNGFIRRCDKMGLTSEEIATLKDMTIEDIHYIINSEVSVLSFQINQDNLARLMTQAREEQTRKQRIDRALALGGSIKLMEHFFGLMSNDVAARRRIAGIKVRAGRGTVLSDEQSTELWEIWAANDNKTLRSETDEGLDLMLLAAEQMGISLTAVWNTVLKWESENLTAATRRRA</sequence>
<dbReference type="EMBL" id="NWUO01000021">
    <property type="protein sequence ID" value="PNS10153.1"/>
    <property type="molecule type" value="Genomic_DNA"/>
</dbReference>
<protein>
    <recommendedName>
        <fullName evidence="3">DUF2857 domain-containing protein</fullName>
    </recommendedName>
</protein>
<dbReference type="OrthoDB" id="7065319at2"/>
<proteinExistence type="predicted"/>
<evidence type="ECO:0000313" key="2">
    <source>
        <dbReference type="Proteomes" id="UP000236345"/>
    </source>
</evidence>
<dbReference type="Proteomes" id="UP000236345">
    <property type="component" value="Unassembled WGS sequence"/>
</dbReference>
<evidence type="ECO:0008006" key="3">
    <source>
        <dbReference type="Google" id="ProtNLM"/>
    </source>
</evidence>